<dbReference type="SUPFAM" id="SSF50129">
    <property type="entry name" value="GroES-like"/>
    <property type="match status" value="1"/>
</dbReference>
<dbReference type="Gene3D" id="3.40.50.720">
    <property type="entry name" value="NAD(P)-binding Rossmann-like Domain"/>
    <property type="match status" value="1"/>
</dbReference>
<dbReference type="Gene3D" id="3.90.180.10">
    <property type="entry name" value="Medium-chain alcohol dehydrogenases, catalytic domain"/>
    <property type="match status" value="1"/>
</dbReference>
<organism evidence="5 6">
    <name type="scientific">Teratosphaeria nubilosa</name>
    <dbReference type="NCBI Taxonomy" id="161662"/>
    <lineage>
        <taxon>Eukaryota</taxon>
        <taxon>Fungi</taxon>
        <taxon>Dikarya</taxon>
        <taxon>Ascomycota</taxon>
        <taxon>Pezizomycotina</taxon>
        <taxon>Dothideomycetes</taxon>
        <taxon>Dothideomycetidae</taxon>
        <taxon>Mycosphaerellales</taxon>
        <taxon>Teratosphaeriaceae</taxon>
        <taxon>Teratosphaeria</taxon>
    </lineage>
</organism>
<protein>
    <submittedName>
        <fullName evidence="5">GroES-like protein</fullName>
    </submittedName>
</protein>
<dbReference type="GO" id="GO:0016651">
    <property type="term" value="F:oxidoreductase activity, acting on NAD(P)H"/>
    <property type="evidence" value="ECO:0007669"/>
    <property type="project" value="InterPro"/>
</dbReference>
<dbReference type="InterPro" id="IPR013154">
    <property type="entry name" value="ADH-like_N"/>
</dbReference>
<proteinExistence type="inferred from homology"/>
<name>A0A6G1LPB7_9PEZI</name>
<dbReference type="InterPro" id="IPR047122">
    <property type="entry name" value="Trans-enoyl_RdTase-like"/>
</dbReference>
<gene>
    <name evidence="5" type="ORF">EJ03DRAFT_332895</name>
</gene>
<keyword evidence="6" id="KW-1185">Reference proteome</keyword>
<dbReference type="InterPro" id="IPR020843">
    <property type="entry name" value="ER"/>
</dbReference>
<reference evidence="5" key="1">
    <citation type="journal article" date="2020" name="Stud. Mycol.">
        <title>101 Dothideomycetes genomes: a test case for predicting lifestyles and emergence of pathogens.</title>
        <authorList>
            <person name="Haridas S."/>
            <person name="Albert R."/>
            <person name="Binder M."/>
            <person name="Bloem J."/>
            <person name="Labutti K."/>
            <person name="Salamov A."/>
            <person name="Andreopoulos B."/>
            <person name="Baker S."/>
            <person name="Barry K."/>
            <person name="Bills G."/>
            <person name="Bluhm B."/>
            <person name="Cannon C."/>
            <person name="Castanera R."/>
            <person name="Culley D."/>
            <person name="Daum C."/>
            <person name="Ezra D."/>
            <person name="Gonzalez J."/>
            <person name="Henrissat B."/>
            <person name="Kuo A."/>
            <person name="Liang C."/>
            <person name="Lipzen A."/>
            <person name="Lutzoni F."/>
            <person name="Magnuson J."/>
            <person name="Mondo S."/>
            <person name="Nolan M."/>
            <person name="Ohm R."/>
            <person name="Pangilinan J."/>
            <person name="Park H.-J."/>
            <person name="Ramirez L."/>
            <person name="Alfaro M."/>
            <person name="Sun H."/>
            <person name="Tritt A."/>
            <person name="Yoshinaga Y."/>
            <person name="Zwiers L.-H."/>
            <person name="Turgeon B."/>
            <person name="Goodwin S."/>
            <person name="Spatafora J."/>
            <person name="Crous P."/>
            <person name="Grigoriev I."/>
        </authorList>
    </citation>
    <scope>NUCLEOTIDE SEQUENCE</scope>
    <source>
        <strain evidence="5">CBS 116005</strain>
    </source>
</reference>
<dbReference type="SMART" id="SM00829">
    <property type="entry name" value="PKS_ER"/>
    <property type="match status" value="1"/>
</dbReference>
<evidence type="ECO:0000259" key="4">
    <source>
        <dbReference type="SMART" id="SM00829"/>
    </source>
</evidence>
<keyword evidence="3" id="KW-0560">Oxidoreductase</keyword>
<feature type="domain" description="Enoyl reductase (ER)" evidence="4">
    <location>
        <begin position="11"/>
        <end position="335"/>
    </location>
</feature>
<dbReference type="InterPro" id="IPR036291">
    <property type="entry name" value="NAD(P)-bd_dom_sf"/>
</dbReference>
<dbReference type="Pfam" id="PF08240">
    <property type="entry name" value="ADH_N"/>
    <property type="match status" value="1"/>
</dbReference>
<evidence type="ECO:0000256" key="2">
    <source>
        <dbReference type="ARBA" id="ARBA00011245"/>
    </source>
</evidence>
<evidence type="ECO:0000313" key="5">
    <source>
        <dbReference type="EMBL" id="KAF2774490.1"/>
    </source>
</evidence>
<dbReference type="Pfam" id="PF00107">
    <property type="entry name" value="ADH_zinc_N"/>
    <property type="match status" value="1"/>
</dbReference>
<comment type="similarity">
    <text evidence="1">Belongs to the zinc-containing alcohol dehydrogenase family.</text>
</comment>
<dbReference type="AlphaFoldDB" id="A0A6G1LPB7"/>
<evidence type="ECO:0000313" key="6">
    <source>
        <dbReference type="Proteomes" id="UP000799436"/>
    </source>
</evidence>
<dbReference type="PANTHER" id="PTHR45348">
    <property type="entry name" value="HYPOTHETICAL OXIDOREDUCTASE (EUROFUNG)"/>
    <property type="match status" value="1"/>
</dbReference>
<accession>A0A6G1LPB7</accession>
<dbReference type="Proteomes" id="UP000799436">
    <property type="component" value="Unassembled WGS sequence"/>
</dbReference>
<dbReference type="InterPro" id="IPR013149">
    <property type="entry name" value="ADH-like_C"/>
</dbReference>
<dbReference type="EMBL" id="ML995808">
    <property type="protein sequence ID" value="KAF2774490.1"/>
    <property type="molecule type" value="Genomic_DNA"/>
</dbReference>
<dbReference type="PANTHER" id="PTHR45348:SF2">
    <property type="entry name" value="ZINC-TYPE ALCOHOL DEHYDROGENASE-LIKE PROTEIN C2E1P3.01"/>
    <property type="match status" value="1"/>
</dbReference>
<dbReference type="InterPro" id="IPR011032">
    <property type="entry name" value="GroES-like_sf"/>
</dbReference>
<dbReference type="CDD" id="cd08249">
    <property type="entry name" value="enoyl_reductase_like"/>
    <property type="match status" value="1"/>
</dbReference>
<comment type="subunit">
    <text evidence="2">Monomer.</text>
</comment>
<dbReference type="OrthoDB" id="48317at2759"/>
<sequence length="337" mass="35166">MSSNQAAYLDGKDKKLRVGEAPMPKPEAEEIVVKNHAVAVNPVDWKIQDYGMFVKEFPFVLGCDIAGEVVDVGSSVKRFKKGDRVLSHVISLASQDNRHGGFQLYSAADSNKTAILPASISYAEGSVLPLAVDTSQVGLTGFDGQGLGLELPSLNPKSSGKVVVVYGASSSVGVVATQLASAAGAKVVAIASSHNHSFVKSAGAVDAYDYKDAKVVDDIVAAVKKLGGIFAGVYDAISTADSYKITVPILEKLGGGPLSTVLPGPENPPSSVKAFNIFGINPLTHPVWSEYVTPALEAGKLRAIPEPLIVGKSLEAVQKGLDENKKGVSAKKVVVEL</sequence>
<evidence type="ECO:0000256" key="3">
    <source>
        <dbReference type="ARBA" id="ARBA00023002"/>
    </source>
</evidence>
<evidence type="ECO:0000256" key="1">
    <source>
        <dbReference type="ARBA" id="ARBA00008072"/>
    </source>
</evidence>
<dbReference type="SUPFAM" id="SSF51735">
    <property type="entry name" value="NAD(P)-binding Rossmann-fold domains"/>
    <property type="match status" value="1"/>
</dbReference>